<feature type="compositionally biased region" description="Low complexity" evidence="2">
    <location>
        <begin position="32"/>
        <end position="42"/>
    </location>
</feature>
<organism evidence="3 4">
    <name type="scientific">Sporothrix schenckii 1099-18</name>
    <dbReference type="NCBI Taxonomy" id="1397361"/>
    <lineage>
        <taxon>Eukaryota</taxon>
        <taxon>Fungi</taxon>
        <taxon>Dikarya</taxon>
        <taxon>Ascomycota</taxon>
        <taxon>Pezizomycotina</taxon>
        <taxon>Sordariomycetes</taxon>
        <taxon>Sordariomycetidae</taxon>
        <taxon>Ophiostomatales</taxon>
        <taxon>Ophiostomataceae</taxon>
        <taxon>Sporothrix</taxon>
    </lineage>
</organism>
<dbReference type="Proteomes" id="UP000033710">
    <property type="component" value="Unassembled WGS sequence"/>
</dbReference>
<dbReference type="PANTHER" id="PTHR15243:SF0">
    <property type="entry name" value="SERINE_THREONINE-PROTEIN KINASE 19"/>
    <property type="match status" value="1"/>
</dbReference>
<reference evidence="3 4" key="2">
    <citation type="journal article" date="2015" name="Eukaryot. Cell">
        <title>Asexual propagation of a virulent clone complex in a human and feline outbreak of sporotrichosis.</title>
        <authorList>
            <person name="Teixeira Mde M."/>
            <person name="Rodrigues A.M."/>
            <person name="Tsui C.K."/>
            <person name="de Almeida L.G."/>
            <person name="Van Diepeningen A.D."/>
            <person name="van den Ende B.G."/>
            <person name="Fernandes G.F."/>
            <person name="Kano R."/>
            <person name="Hamelin R.C."/>
            <person name="Lopes-Bezerra L.M."/>
            <person name="Vasconcelos A.T."/>
            <person name="de Hoog S."/>
            <person name="de Camargo Z.P."/>
            <person name="Felipe M.S."/>
        </authorList>
    </citation>
    <scope>NUCLEOTIDE SEQUENCE [LARGE SCALE GENOMIC DNA]</scope>
    <source>
        <strain evidence="3 4">1099-18</strain>
    </source>
</reference>
<protein>
    <submittedName>
        <fullName evidence="3">Uncharacterized protein</fullName>
    </submittedName>
</protein>
<dbReference type="InterPro" id="IPR018865">
    <property type="entry name" value="STK19-like"/>
</dbReference>
<dbReference type="EMBL" id="AXCR01000007">
    <property type="protein sequence ID" value="KJR84416.1"/>
    <property type="molecule type" value="Genomic_DNA"/>
</dbReference>
<feature type="region of interest" description="Disordered" evidence="2">
    <location>
        <begin position="1"/>
        <end position="99"/>
    </location>
</feature>
<comment type="similarity">
    <text evidence="1">Belongs to the STK19 family.</text>
</comment>
<feature type="compositionally biased region" description="Polar residues" evidence="2">
    <location>
        <begin position="147"/>
        <end position="164"/>
    </location>
</feature>
<sequence length="557" mass="57621">MSLRAILSGSRVKKRSAPVAANKTGSTKKKAALASTSTKASSPLPNNVRQAKPGRGRGSISKSATPVDENMDEGGIGNEDEDDDDNDDDGFFSDDDEQLDDNGLVASLADDLSLRDVVQALRYARGNMFEPVPQGARASAAGHADSDNNNGSTPGGARTTTGFVGNSTRTAELLNMRRRMPALATTAHVAALLPNATATERETVALIRAGVLRKVVQPQWRRGFSGQPNFGDRGGHANALSADPKRGSRALVIGGESLGEVLVETAELQARVCQGPSSTGLSDDTKEAFVAWLGDANPSFPPTPADPAAKRFTINGHPAPQLAVHMVDELVRAGFLVGHGASAGLIGSMSVTGHRSAAVGGGSNGSSSLHSGGGSRRGERGSQSDTGDVYARPEDRTTLLSLETVARAASGSFDAVGGVGAVYTAGGGGARGRYRAAAAGGGPAAAPTEDLLLSIPGHGSFVKLVSGALSYLIGIIARSSHRETLETSLRERWDAGGSIAKRREMGGGFKRVPLTRTKKWKDFYGLSFDWVLAEAVGAGLVELFDTGSVGRGVRLLS</sequence>
<feature type="region of interest" description="Disordered" evidence="2">
    <location>
        <begin position="223"/>
        <end position="244"/>
    </location>
</feature>
<feature type="region of interest" description="Disordered" evidence="2">
    <location>
        <begin position="134"/>
        <end position="164"/>
    </location>
</feature>
<reference evidence="3 4" key="1">
    <citation type="journal article" date="2014" name="BMC Genomics">
        <title>Comparative genomics of the major fungal agents of human and animal Sporotrichosis: Sporothrix schenckii and Sporothrix brasiliensis.</title>
        <authorList>
            <person name="Teixeira M.M."/>
            <person name="de Almeida L.G."/>
            <person name="Kubitschek-Barreira P."/>
            <person name="Alves F.L."/>
            <person name="Kioshima E.S."/>
            <person name="Abadio A.K."/>
            <person name="Fernandes L."/>
            <person name="Derengowski L.S."/>
            <person name="Ferreira K.S."/>
            <person name="Souza R.C."/>
            <person name="Ruiz J.C."/>
            <person name="de Andrade N.C."/>
            <person name="Paes H.C."/>
            <person name="Nicola A.M."/>
            <person name="Albuquerque P."/>
            <person name="Gerber A.L."/>
            <person name="Martins V.P."/>
            <person name="Peconick L.D."/>
            <person name="Neto A.V."/>
            <person name="Chaucanez C.B."/>
            <person name="Silva P.A."/>
            <person name="Cunha O.L."/>
            <person name="de Oliveira F.F."/>
            <person name="dos Santos T.C."/>
            <person name="Barros A.L."/>
            <person name="Soares M.A."/>
            <person name="de Oliveira L.M."/>
            <person name="Marini M.M."/>
            <person name="Villalobos-Duno H."/>
            <person name="Cunha M.M."/>
            <person name="de Hoog S."/>
            <person name="da Silveira J.F."/>
            <person name="Henrissat B."/>
            <person name="Nino-Vega G.A."/>
            <person name="Cisalpino P.S."/>
            <person name="Mora-Montes H.M."/>
            <person name="Almeida S.R."/>
            <person name="Stajich J.E."/>
            <person name="Lopes-Bezerra L.M."/>
            <person name="Vasconcelos A.T."/>
            <person name="Felipe M.S."/>
        </authorList>
    </citation>
    <scope>NUCLEOTIDE SEQUENCE [LARGE SCALE GENOMIC DNA]</scope>
    <source>
        <strain evidence="3 4">1099-18</strain>
    </source>
</reference>
<feature type="compositionally biased region" description="Acidic residues" evidence="2">
    <location>
        <begin position="78"/>
        <end position="99"/>
    </location>
</feature>
<gene>
    <name evidence="3" type="ORF">SPSK_09024</name>
</gene>
<evidence type="ECO:0000313" key="3">
    <source>
        <dbReference type="EMBL" id="KJR84416.1"/>
    </source>
</evidence>
<accession>A0A0F2M8B2</accession>
<dbReference type="Pfam" id="PF10494">
    <property type="entry name" value="Stk19"/>
    <property type="match status" value="1"/>
</dbReference>
<dbReference type="GeneID" id="27670882"/>
<name>A0A0F2M8B2_SPOSC</name>
<evidence type="ECO:0000313" key="4">
    <source>
        <dbReference type="Proteomes" id="UP000033710"/>
    </source>
</evidence>
<dbReference type="AlphaFoldDB" id="A0A0F2M8B2"/>
<feature type="region of interest" description="Disordered" evidence="2">
    <location>
        <begin position="357"/>
        <end position="394"/>
    </location>
</feature>
<dbReference type="KEGG" id="ssck:SPSK_09024"/>
<dbReference type="VEuPathDB" id="FungiDB:SPSK_09024"/>
<dbReference type="OrthoDB" id="3980126at2759"/>
<evidence type="ECO:0000256" key="2">
    <source>
        <dbReference type="SAM" id="MobiDB-lite"/>
    </source>
</evidence>
<evidence type="ECO:0000256" key="1">
    <source>
        <dbReference type="ARBA" id="ARBA00093458"/>
    </source>
</evidence>
<comment type="caution">
    <text evidence="3">The sequence shown here is derived from an EMBL/GenBank/DDBJ whole genome shotgun (WGS) entry which is preliminary data.</text>
</comment>
<dbReference type="GO" id="GO:0046579">
    <property type="term" value="P:positive regulation of Ras protein signal transduction"/>
    <property type="evidence" value="ECO:0007669"/>
    <property type="project" value="TreeGrafter"/>
</dbReference>
<dbReference type="PANTHER" id="PTHR15243">
    <property type="entry name" value="SERINE/THREONINE-PROTEIN KINASE 19"/>
    <property type="match status" value="1"/>
</dbReference>
<proteinExistence type="inferred from homology"/>
<dbReference type="RefSeq" id="XP_016587092.1">
    <property type="nucleotide sequence ID" value="XM_016735605.1"/>
</dbReference>